<dbReference type="InterPro" id="IPR039465">
    <property type="entry name" value="IL-17_rcpt-like"/>
</dbReference>
<reference evidence="13" key="1">
    <citation type="submission" date="2025-08" db="UniProtKB">
        <authorList>
            <consortium name="RefSeq"/>
        </authorList>
    </citation>
    <scope>IDENTIFICATION</scope>
</reference>
<dbReference type="InterPro" id="IPR038683">
    <property type="entry name" value="IL17RA/B_FnIII-like_1_sf"/>
</dbReference>
<gene>
    <name evidence="13" type="primary">si:ch211-207e14.4</name>
</gene>
<dbReference type="Gene3D" id="2.60.40.2160">
    <property type="entry name" value="Interleukin-17 receptor A/B, fibronectin-III-like domain 1"/>
    <property type="match status" value="1"/>
</dbReference>
<evidence type="ECO:0000256" key="3">
    <source>
        <dbReference type="ARBA" id="ARBA00022692"/>
    </source>
</evidence>
<dbReference type="Gene3D" id="3.40.50.11530">
    <property type="match status" value="1"/>
</dbReference>
<evidence type="ECO:0000256" key="7">
    <source>
        <dbReference type="ARBA" id="ARBA00023170"/>
    </source>
</evidence>
<keyword evidence="2" id="KW-1003">Cell membrane</keyword>
<feature type="domain" description="SEFIR" evidence="11">
    <location>
        <begin position="373"/>
        <end position="524"/>
    </location>
</feature>
<evidence type="ECO:0000256" key="2">
    <source>
        <dbReference type="ARBA" id="ARBA00022475"/>
    </source>
</evidence>
<proteinExistence type="predicted"/>
<feature type="transmembrane region" description="Helical" evidence="9">
    <location>
        <begin position="312"/>
        <end position="336"/>
    </location>
</feature>
<dbReference type="InterPro" id="IPR013568">
    <property type="entry name" value="SEFIR_dom"/>
</dbReference>
<keyword evidence="4 10" id="KW-0732">Signal</keyword>
<evidence type="ECO:0000313" key="12">
    <source>
        <dbReference type="Proteomes" id="UP000515152"/>
    </source>
</evidence>
<accession>A0A6P3W0J6</accession>
<dbReference type="GeneID" id="105903266"/>
<dbReference type="PROSITE" id="PS51534">
    <property type="entry name" value="SEFIR"/>
    <property type="match status" value="1"/>
</dbReference>
<keyword evidence="3 9" id="KW-0812">Transmembrane</keyword>
<dbReference type="GO" id="GO:0030368">
    <property type="term" value="F:interleukin-17 receptor activity"/>
    <property type="evidence" value="ECO:0007669"/>
    <property type="project" value="InterPro"/>
</dbReference>
<dbReference type="PANTHER" id="PTHR15583">
    <property type="entry name" value="INTERLEUKIN-17 RECEPTOR"/>
    <property type="match status" value="1"/>
</dbReference>
<organism evidence="12 13">
    <name type="scientific">Clupea harengus</name>
    <name type="common">Atlantic herring</name>
    <dbReference type="NCBI Taxonomy" id="7950"/>
    <lineage>
        <taxon>Eukaryota</taxon>
        <taxon>Metazoa</taxon>
        <taxon>Chordata</taxon>
        <taxon>Craniata</taxon>
        <taxon>Vertebrata</taxon>
        <taxon>Euteleostomi</taxon>
        <taxon>Actinopterygii</taxon>
        <taxon>Neopterygii</taxon>
        <taxon>Teleostei</taxon>
        <taxon>Clupei</taxon>
        <taxon>Clupeiformes</taxon>
        <taxon>Clupeoidei</taxon>
        <taxon>Clupeidae</taxon>
        <taxon>Clupea</taxon>
    </lineage>
</organism>
<keyword evidence="6 9" id="KW-0472">Membrane</keyword>
<evidence type="ECO:0000259" key="11">
    <source>
        <dbReference type="PROSITE" id="PS51534"/>
    </source>
</evidence>
<evidence type="ECO:0000256" key="4">
    <source>
        <dbReference type="ARBA" id="ARBA00022729"/>
    </source>
</evidence>
<evidence type="ECO:0000256" key="9">
    <source>
        <dbReference type="SAM" id="Phobius"/>
    </source>
</evidence>
<dbReference type="Pfam" id="PF16742">
    <property type="entry name" value="IL17R_D_N"/>
    <property type="match status" value="1"/>
</dbReference>
<sequence length="591" mass="66102">MWRGTLTLCLSLLLHSGALEEQIHPQNCTLNCIRKGEPECKYCRITQDNVKTALGFTSPFGACVPWPCHAFLGETPHICQHYVHAPQNVVVEFLPNLDPKHETAIISWSPSKHGIAFLRGFQVSLHALGGAQVVCQLFLMQQNLSLTPAHTQMIYYSEPFPMLPLDTQYAVTVMALPVPEKWDRFYHKKLFSTITCPQKNGLEKCKKDWYPTYLVVEQDGHDINVTFNLAPPDLQLGRYLSSCYGGGERTYTALEPDLKNNNTQYTYRLSHLYPGVNYTCVIAADVVDAVKKKFFIEILPIREDTSSSLSDLILLISLLSLGVFLATTVAALIALCKRKRDKLNKKYTAPDICQQFHDRPEGQCVAVSSKSSPPSLLIVYSSSDGPAHVRVVLHLAAFLQRHMAIKVFLDLWESLSLMEDGVLGWYSRKIAESEYVLVICSSGLHHRPQEKKDGGKEEDHPDQNMSSAIVAVIGEELCRAKARGQDLSKYITANFEYSKETDVPAVMGLASHYTLTADFPLLFSHIHGLALQQPGVCLQIEHISEDYYKLPAGEALQRAILEAKTGLSEQHECEDMKGPTTTTTTNGWMML</sequence>
<comment type="subcellular location">
    <subcellularLocation>
        <location evidence="1">Cell membrane</location>
        <topology evidence="1">Single-pass type I membrane protein</topology>
    </subcellularLocation>
</comment>
<evidence type="ECO:0000256" key="8">
    <source>
        <dbReference type="ARBA" id="ARBA00023180"/>
    </source>
</evidence>
<evidence type="ECO:0000256" key="6">
    <source>
        <dbReference type="ARBA" id="ARBA00023136"/>
    </source>
</evidence>
<dbReference type="KEGG" id="char:105903266"/>
<keyword evidence="8" id="KW-0325">Glycoprotein</keyword>
<dbReference type="Proteomes" id="UP000515152">
    <property type="component" value="Chromosome 4"/>
</dbReference>
<dbReference type="Pfam" id="PF08357">
    <property type="entry name" value="SEFIR"/>
    <property type="match status" value="1"/>
</dbReference>
<keyword evidence="5 9" id="KW-1133">Transmembrane helix</keyword>
<feature type="signal peptide" evidence="10">
    <location>
        <begin position="1"/>
        <end position="20"/>
    </location>
</feature>
<dbReference type="GO" id="GO:0005886">
    <property type="term" value="C:plasma membrane"/>
    <property type="evidence" value="ECO:0007669"/>
    <property type="project" value="UniProtKB-SubCell"/>
</dbReference>
<keyword evidence="7 13" id="KW-0675">Receptor</keyword>
<keyword evidence="12" id="KW-1185">Reference proteome</keyword>
<protein>
    <submittedName>
        <fullName evidence="13">Interleukin-17 receptor D isoform X1</fullName>
    </submittedName>
</protein>
<dbReference type="InterPro" id="IPR031951">
    <property type="entry name" value="IL17R_D_N"/>
</dbReference>
<dbReference type="PANTHER" id="PTHR15583:SF17">
    <property type="entry name" value="INTERLEUKIN-17 RECEPTOR D ISOFORM X1"/>
    <property type="match status" value="1"/>
</dbReference>
<evidence type="ECO:0000256" key="1">
    <source>
        <dbReference type="ARBA" id="ARBA00004251"/>
    </source>
</evidence>
<evidence type="ECO:0000256" key="10">
    <source>
        <dbReference type="SAM" id="SignalP"/>
    </source>
</evidence>
<evidence type="ECO:0000256" key="5">
    <source>
        <dbReference type="ARBA" id="ARBA00022989"/>
    </source>
</evidence>
<feature type="chain" id="PRO_5027579991" evidence="10">
    <location>
        <begin position="21"/>
        <end position="591"/>
    </location>
</feature>
<evidence type="ECO:0000313" key="13">
    <source>
        <dbReference type="RefSeq" id="XP_012686441.2"/>
    </source>
</evidence>
<dbReference type="AlphaFoldDB" id="A0A6P3W0J6"/>
<dbReference type="RefSeq" id="XP_012686441.2">
    <property type="nucleotide sequence ID" value="XM_012830987.2"/>
</dbReference>
<name>A0A6P3W0J6_CLUHA</name>
<dbReference type="OrthoDB" id="10007141at2759"/>